<evidence type="ECO:0000313" key="4">
    <source>
        <dbReference type="Proteomes" id="UP000518266"/>
    </source>
</evidence>
<feature type="signal peptide" evidence="2">
    <location>
        <begin position="1"/>
        <end position="17"/>
    </location>
</feature>
<gene>
    <name evidence="3" type="ORF">F7725_013941</name>
</gene>
<accession>A0A7J5YVP2</accession>
<feature type="region of interest" description="Disordered" evidence="1">
    <location>
        <begin position="36"/>
        <end position="63"/>
    </location>
</feature>
<dbReference type="AlphaFoldDB" id="A0A7J5YVP2"/>
<name>A0A7J5YVP2_DISMA</name>
<keyword evidence="2" id="KW-0732">Signal</keyword>
<organism evidence="3 4">
    <name type="scientific">Dissostichus mawsoni</name>
    <name type="common">Antarctic cod</name>
    <dbReference type="NCBI Taxonomy" id="36200"/>
    <lineage>
        <taxon>Eukaryota</taxon>
        <taxon>Metazoa</taxon>
        <taxon>Chordata</taxon>
        <taxon>Craniata</taxon>
        <taxon>Vertebrata</taxon>
        <taxon>Euteleostomi</taxon>
        <taxon>Actinopterygii</taxon>
        <taxon>Neopterygii</taxon>
        <taxon>Teleostei</taxon>
        <taxon>Neoteleostei</taxon>
        <taxon>Acanthomorphata</taxon>
        <taxon>Eupercaria</taxon>
        <taxon>Perciformes</taxon>
        <taxon>Notothenioidei</taxon>
        <taxon>Nototheniidae</taxon>
        <taxon>Dissostichus</taxon>
    </lineage>
</organism>
<feature type="compositionally biased region" description="Polar residues" evidence="1">
    <location>
        <begin position="52"/>
        <end position="62"/>
    </location>
</feature>
<evidence type="ECO:0000256" key="2">
    <source>
        <dbReference type="SAM" id="SignalP"/>
    </source>
</evidence>
<comment type="caution">
    <text evidence="3">The sequence shown here is derived from an EMBL/GenBank/DDBJ whole genome shotgun (WGS) entry which is preliminary data.</text>
</comment>
<evidence type="ECO:0000313" key="3">
    <source>
        <dbReference type="EMBL" id="KAF3853253.1"/>
    </source>
</evidence>
<evidence type="ECO:0000256" key="1">
    <source>
        <dbReference type="SAM" id="MobiDB-lite"/>
    </source>
</evidence>
<proteinExistence type="predicted"/>
<dbReference type="Proteomes" id="UP000518266">
    <property type="component" value="Unassembled WGS sequence"/>
</dbReference>
<protein>
    <submittedName>
        <fullName evidence="3">Uncharacterized protein</fullName>
    </submittedName>
</protein>
<dbReference type="EMBL" id="JAAKFY010000008">
    <property type="protein sequence ID" value="KAF3853253.1"/>
    <property type="molecule type" value="Genomic_DNA"/>
</dbReference>
<keyword evidence="4" id="KW-1185">Reference proteome</keyword>
<reference evidence="3 4" key="1">
    <citation type="submission" date="2020-03" db="EMBL/GenBank/DDBJ databases">
        <title>Dissostichus mawsoni Genome sequencing and assembly.</title>
        <authorList>
            <person name="Park H."/>
        </authorList>
    </citation>
    <scope>NUCLEOTIDE SEQUENCE [LARGE SCALE GENOMIC DNA]</scope>
    <source>
        <strain evidence="3">DM0001</strain>
        <tissue evidence="3">Muscle</tissue>
    </source>
</reference>
<feature type="chain" id="PRO_5029528116" evidence="2">
    <location>
        <begin position="18"/>
        <end position="202"/>
    </location>
</feature>
<sequence>MLHGLLVGLLCMTSAASLKVTPSRLMWFREIIRPPGGKGHSEPGGRCPESRTALQVRSSESRPGNADWGCWSRYCTTNNALLLDAALNPGCDVITQLVQRPFLRRGQTAVVLRRLRTRHGLQLAALSGRNQCVPPCVFIWRHAVSTLGLQGQSSQVKSRFLMAGQPVLQKVSPELQVTLVAGLFVPDREDRMSLKDFQGNIW</sequence>